<gene>
    <name evidence="2" type="ORF">J0895_21810</name>
</gene>
<proteinExistence type="predicted"/>
<dbReference type="Pfam" id="PF07176">
    <property type="entry name" value="DUF1400"/>
    <property type="match status" value="1"/>
</dbReference>
<name>A0ABS3FY53_9CYAN</name>
<dbReference type="GO" id="GO:0016787">
    <property type="term" value="F:hydrolase activity"/>
    <property type="evidence" value="ECO:0007669"/>
    <property type="project" value="UniProtKB-KW"/>
</dbReference>
<dbReference type="InterPro" id="IPR010802">
    <property type="entry name" value="DUF1400"/>
</dbReference>
<keyword evidence="2" id="KW-0378">Hydrolase</keyword>
<protein>
    <submittedName>
        <fullName evidence="2">Alpha/beta hydrolase</fullName>
    </submittedName>
</protein>
<keyword evidence="3" id="KW-1185">Reference proteome</keyword>
<dbReference type="RefSeq" id="WP_207090101.1">
    <property type="nucleotide sequence ID" value="NZ_JAFLQW010000574.1"/>
</dbReference>
<feature type="domain" description="DUF1400" evidence="1">
    <location>
        <begin position="46"/>
        <end position="171"/>
    </location>
</feature>
<evidence type="ECO:0000313" key="2">
    <source>
        <dbReference type="EMBL" id="MBO0351668.1"/>
    </source>
</evidence>
<reference evidence="2 3" key="1">
    <citation type="submission" date="2021-03" db="EMBL/GenBank/DDBJ databases">
        <title>Metabolic Capacity of the Antarctic Cyanobacterium Phormidium pseudopriestleyi that Sustains Oxygenic Photosynthesis in the Presence of Hydrogen Sulfide.</title>
        <authorList>
            <person name="Lumian J.E."/>
            <person name="Jungblut A.D."/>
            <person name="Dillon M.L."/>
            <person name="Hawes I."/>
            <person name="Doran P.T."/>
            <person name="Mackey T.J."/>
            <person name="Dick G.J."/>
            <person name="Grettenberger C.L."/>
            <person name="Sumner D.Y."/>
        </authorList>
    </citation>
    <scope>NUCLEOTIDE SEQUENCE [LARGE SCALE GENOMIC DNA]</scope>
    <source>
        <strain evidence="2 3">FRX01</strain>
    </source>
</reference>
<evidence type="ECO:0000259" key="1">
    <source>
        <dbReference type="Pfam" id="PF07176"/>
    </source>
</evidence>
<evidence type="ECO:0000313" key="3">
    <source>
        <dbReference type="Proteomes" id="UP000664844"/>
    </source>
</evidence>
<dbReference type="EMBL" id="JAFLQW010000574">
    <property type="protein sequence ID" value="MBO0351668.1"/>
    <property type="molecule type" value="Genomic_DNA"/>
</dbReference>
<accession>A0ABS3FY53</accession>
<organism evidence="2 3">
    <name type="scientific">Phormidium pseudopriestleyi FRX01</name>
    <dbReference type="NCBI Taxonomy" id="1759528"/>
    <lineage>
        <taxon>Bacteria</taxon>
        <taxon>Bacillati</taxon>
        <taxon>Cyanobacteriota</taxon>
        <taxon>Cyanophyceae</taxon>
        <taxon>Oscillatoriophycideae</taxon>
        <taxon>Oscillatoriales</taxon>
        <taxon>Oscillatoriaceae</taxon>
        <taxon>Phormidium</taxon>
    </lineage>
</organism>
<sequence length="205" mass="22936">MKIKIKTFVNSLSQLPKKWVKFIALSLVVFLTSLSFVVFTPSPATASQVVVLTYGPQRIAIPMPELVQFGETGEASRVIRFLTGIANVDRDLFRTVLTQEIPANVRVLDRSLNFIVGELFLYEISQAIYPSSRRKGIEGLRSSLVLSAADDGRLSLLELLQKYPAQRVEIDARKLNQTYGQVQFLVEGAEKTVQFLRETVGDIIC</sequence>
<dbReference type="Proteomes" id="UP000664844">
    <property type="component" value="Unassembled WGS sequence"/>
</dbReference>
<comment type="caution">
    <text evidence="2">The sequence shown here is derived from an EMBL/GenBank/DDBJ whole genome shotgun (WGS) entry which is preliminary data.</text>
</comment>